<organism evidence="1">
    <name type="scientific">gut metagenome</name>
    <dbReference type="NCBI Taxonomy" id="749906"/>
    <lineage>
        <taxon>unclassified sequences</taxon>
        <taxon>metagenomes</taxon>
        <taxon>organismal metagenomes</taxon>
    </lineage>
</organism>
<gene>
    <name evidence="1" type="ORF">EVA_09034</name>
</gene>
<dbReference type="AlphaFoldDB" id="J9GRR6"/>
<evidence type="ECO:0000313" key="1">
    <source>
        <dbReference type="EMBL" id="EJX02860.1"/>
    </source>
</evidence>
<reference evidence="1" key="1">
    <citation type="journal article" date="2012" name="PLoS ONE">
        <title>Gene sets for utilization of primary and secondary nutrition supplies in the distal gut of endangered iberian lynx.</title>
        <authorList>
            <person name="Alcaide M."/>
            <person name="Messina E."/>
            <person name="Richter M."/>
            <person name="Bargiela R."/>
            <person name="Peplies J."/>
            <person name="Huws S.A."/>
            <person name="Newbold C.J."/>
            <person name="Golyshin P.N."/>
            <person name="Simon M.A."/>
            <person name="Lopez G."/>
            <person name="Yakimov M.M."/>
            <person name="Ferrer M."/>
        </authorList>
    </citation>
    <scope>NUCLEOTIDE SEQUENCE</scope>
</reference>
<comment type="caution">
    <text evidence="1">The sequence shown here is derived from an EMBL/GenBank/DDBJ whole genome shotgun (WGS) entry which is preliminary data.</text>
</comment>
<protein>
    <submittedName>
        <fullName evidence="1">Uncharacterized protein</fullName>
    </submittedName>
</protein>
<dbReference type="EMBL" id="AMCI01002386">
    <property type="protein sequence ID" value="EJX02860.1"/>
    <property type="molecule type" value="Genomic_DNA"/>
</dbReference>
<name>J9GRR6_9ZZZZ</name>
<sequence length="68" mass="7040">MADPGIADGVVGIPKLDGAGLELFPSADSYTIALSTAACTPVTIQGVARRAVITAIFNEFNCIFDSYC</sequence>
<proteinExistence type="predicted"/>
<accession>J9GRR6</accession>